<organism evidence="1 2">
    <name type="scientific">Granulicatella adiacens ATCC 49175</name>
    <dbReference type="NCBI Taxonomy" id="638301"/>
    <lineage>
        <taxon>Bacteria</taxon>
        <taxon>Bacillati</taxon>
        <taxon>Bacillota</taxon>
        <taxon>Bacilli</taxon>
        <taxon>Lactobacillales</taxon>
        <taxon>Carnobacteriaceae</taxon>
        <taxon>Granulicatella</taxon>
    </lineage>
</organism>
<accession>C8NIF0</accession>
<dbReference type="Gene3D" id="3.40.570.10">
    <property type="entry name" value="Extracellular Endonuclease, subunit A"/>
    <property type="match status" value="1"/>
</dbReference>
<dbReference type="Proteomes" id="UP000005926">
    <property type="component" value="Unassembled WGS sequence"/>
</dbReference>
<dbReference type="HOGENOM" id="CLU_1159783_0_0_9"/>
<keyword evidence="2" id="KW-1185">Reference proteome</keyword>
<proteinExistence type="predicted"/>
<name>C8NIF0_9LACT</name>
<sequence>MCSVYKKLITQLIEEGDLWEQLGITNDGKNFDLVNYSMRLVKDIDDLDEKFNKVIDEDIQVFNDTNYFSAFKDLDKRWAVGGYGIVDASTLGKSKRSKKKRYKPTIFHSGHILAQRLFRGVVKGICLNYYNVNNIYPQTELSNRGSVYWGKKFFDNQSYYESYLEMEVLKTGKKYFYRAKLMYGKDEIVPRGIRLQAVEVKERDSRMFIDKNKILFNVFIPNTFSDSLPNYKKITLIGE</sequence>
<dbReference type="EMBL" id="ACKZ01000028">
    <property type="protein sequence ID" value="EEW36576.1"/>
    <property type="molecule type" value="Genomic_DNA"/>
</dbReference>
<dbReference type="InterPro" id="IPR044929">
    <property type="entry name" value="DNA/RNA_non-sp_Endonuclease_sf"/>
</dbReference>
<protein>
    <submittedName>
        <fullName evidence="1">Uncharacterized protein</fullName>
    </submittedName>
</protein>
<gene>
    <name evidence="1" type="ORF">HMPREF0444_1695</name>
</gene>
<dbReference type="GeneID" id="78412537"/>
<dbReference type="RefSeq" id="WP_005606250.1">
    <property type="nucleotide sequence ID" value="NZ_CP102283.1"/>
</dbReference>
<dbReference type="eggNOG" id="ENOG502ZXV6">
    <property type="taxonomic scope" value="Bacteria"/>
</dbReference>
<evidence type="ECO:0000313" key="1">
    <source>
        <dbReference type="EMBL" id="EEW36576.1"/>
    </source>
</evidence>
<reference evidence="1 2" key="1">
    <citation type="submission" date="2009-08" db="EMBL/GenBank/DDBJ databases">
        <authorList>
            <person name="Muzny D."/>
            <person name="Qin X."/>
            <person name="Deng J."/>
            <person name="Jiang H."/>
            <person name="Liu Y."/>
            <person name="Qu J."/>
            <person name="Song X.-Z."/>
            <person name="Zhang L."/>
            <person name="Thornton R."/>
            <person name="Coyle M."/>
            <person name="Francisco L."/>
            <person name="Jackson L."/>
            <person name="Javaid M."/>
            <person name="Korchina V."/>
            <person name="Kovar C."/>
            <person name="Mata R."/>
            <person name="Mathew T."/>
            <person name="Ngo R."/>
            <person name="Nguyen L."/>
            <person name="Nguyen N."/>
            <person name="Okwuonu G."/>
            <person name="Ongeri F."/>
            <person name="Pham C."/>
            <person name="Simmons D."/>
            <person name="Wilczek-Boney K."/>
            <person name="Hale W."/>
            <person name="Jakkamsetti A."/>
            <person name="Pham P."/>
            <person name="Ruth R."/>
            <person name="San Lucas F."/>
            <person name="Warren J."/>
            <person name="Zhang J."/>
            <person name="Zhao Z."/>
            <person name="Zhou C."/>
            <person name="Zhu D."/>
            <person name="Lee S."/>
            <person name="Bess C."/>
            <person name="Blankenburg K."/>
            <person name="Forbes L."/>
            <person name="Fu Q."/>
            <person name="Gubbala S."/>
            <person name="Hirani K."/>
            <person name="Jayaseelan J.C."/>
            <person name="Lara F."/>
            <person name="Munidasa M."/>
            <person name="Palculict T."/>
            <person name="Patil S."/>
            <person name="Pu L.-L."/>
            <person name="Saada N."/>
            <person name="Tang L."/>
            <person name="Weissenberger G."/>
            <person name="Zhu Y."/>
            <person name="Hemphill L."/>
            <person name="Shang Y."/>
            <person name="Youmans B."/>
            <person name="Ayvaz T."/>
            <person name="Ross M."/>
            <person name="Santibanez J."/>
            <person name="Aqrawi P."/>
            <person name="Gross S."/>
            <person name="Joshi V."/>
            <person name="Fowler G."/>
            <person name="Nazareth L."/>
            <person name="Reid J."/>
            <person name="Worley K."/>
            <person name="Petrosino J."/>
            <person name="Highlander S."/>
            <person name="Gibbs R."/>
        </authorList>
    </citation>
    <scope>NUCLEOTIDE SEQUENCE [LARGE SCALE GENOMIC DNA]</scope>
    <source>
        <strain evidence="1 2">ATCC 49175</strain>
    </source>
</reference>
<dbReference type="AlphaFoldDB" id="C8NIF0"/>
<evidence type="ECO:0000313" key="2">
    <source>
        <dbReference type="Proteomes" id="UP000005926"/>
    </source>
</evidence>
<dbReference type="STRING" id="638301.HMPREF0444_1695"/>
<comment type="caution">
    <text evidence="1">The sequence shown here is derived from an EMBL/GenBank/DDBJ whole genome shotgun (WGS) entry which is preliminary data.</text>
</comment>